<keyword evidence="1" id="KW-0812">Transmembrane</keyword>
<dbReference type="AlphaFoldDB" id="A0A226DM17"/>
<dbReference type="InterPro" id="IPR001888">
    <property type="entry name" value="Transposase_1"/>
</dbReference>
<organism evidence="2 3">
    <name type="scientific">Folsomia candida</name>
    <name type="common">Springtail</name>
    <dbReference type="NCBI Taxonomy" id="158441"/>
    <lineage>
        <taxon>Eukaryota</taxon>
        <taxon>Metazoa</taxon>
        <taxon>Ecdysozoa</taxon>
        <taxon>Arthropoda</taxon>
        <taxon>Hexapoda</taxon>
        <taxon>Collembola</taxon>
        <taxon>Entomobryomorpha</taxon>
        <taxon>Isotomoidea</taxon>
        <taxon>Isotomidae</taxon>
        <taxon>Proisotominae</taxon>
        <taxon>Folsomia</taxon>
    </lineage>
</organism>
<keyword evidence="3" id="KW-1185">Reference proteome</keyword>
<dbReference type="OrthoDB" id="10065579at2759"/>
<accession>A0A226DM17</accession>
<reference evidence="2 3" key="1">
    <citation type="submission" date="2015-12" db="EMBL/GenBank/DDBJ databases">
        <title>The genome of Folsomia candida.</title>
        <authorList>
            <person name="Faddeeva A."/>
            <person name="Derks M.F."/>
            <person name="Anvar Y."/>
            <person name="Smit S."/>
            <person name="Van Straalen N."/>
            <person name="Roelofs D."/>
        </authorList>
    </citation>
    <scope>NUCLEOTIDE SEQUENCE [LARGE SCALE GENOMIC DNA]</scope>
    <source>
        <strain evidence="2 3">VU population</strain>
        <tissue evidence="2">Whole body</tissue>
    </source>
</reference>
<dbReference type="Proteomes" id="UP000198287">
    <property type="component" value="Unassembled WGS sequence"/>
</dbReference>
<comment type="caution">
    <text evidence="2">The sequence shown here is derived from an EMBL/GenBank/DDBJ whole genome shotgun (WGS) entry which is preliminary data.</text>
</comment>
<sequence>MIASTLKLPLSMTQPRMGCTWKYSIVHRSENTSIRFNLDELFLHSAPPKFPIMLETFPETRSIPLNISASISRRSDQCKVHIVIVMHFPLFHLPTVTGEDKAETLVYITPDGWHMSEIIVNKHWLGFIDHIRDIFVLTVNYDINKITVLRAFQHQPNEVVEYDPTQGVPQLNGNFKLANICVFEPEGDNLYLIALLHLSNLPELDALPTLIAPQFIVLHQLQTSLNFTPVFLPDNKLAKHEPGGVKLSTIYTPKMYSYRKTRLSNMNPLVTTYLKTREEALHLLYCLNDPSPYTPSAFSEMLFHAFDYATWVCLLITIFCCAVTAKLISAGDPNPVFDIFCVLFRQDVTFFKPLHLILSLIFIPVLFLYEADITAHVITPDVPNIYNNFEELINNSYAILVNKINIGGDTTADEYDSVPNKISEANLTSKNMINFYGAIRQLRKIIEELLERRRKYGETKEDDTKASYRLTEDDGFQLVDVAFAKTKPGCVQDSIRRTLFYRKTGLEKKCHLVKEPIVTNEPSIWTIKRDRGGGFIRKKTNQMFEHGLTALWYDSYEREVLMRPNLKKAAFLDVTIEVLKIRKVAFAFVTGSVFIVVCGMVGLVEKLEEQSVSQIYDRMLKIYDENCSTQNTNSIGKAPETRGTNNERSAIESFNLKLSYLADEMGVPKPTICSMLTEDFGMKMASARWHGGSPQPMKAKVQKPAKKLMIPIFKDTKGPLLITFIGQNTMINGAAYAGIQKELCAVVEEKRGVKKKSWCIFSTPKPHRIPGILRGLLQTEIASPR</sequence>
<proteinExistence type="predicted"/>
<gene>
    <name evidence="2" type="ORF">Fcan01_19045</name>
</gene>
<name>A0A226DM17_FOLCA</name>
<feature type="transmembrane region" description="Helical" evidence="1">
    <location>
        <begin position="350"/>
        <end position="369"/>
    </location>
</feature>
<dbReference type="Pfam" id="PF01359">
    <property type="entry name" value="Transposase_1"/>
    <property type="match status" value="1"/>
</dbReference>
<keyword evidence="1" id="KW-0472">Membrane</keyword>
<protein>
    <submittedName>
        <fullName evidence="2">Uncharacterized protein</fullName>
    </submittedName>
</protein>
<keyword evidence="1" id="KW-1133">Transmembrane helix</keyword>
<evidence type="ECO:0000256" key="1">
    <source>
        <dbReference type="SAM" id="Phobius"/>
    </source>
</evidence>
<evidence type="ECO:0000313" key="2">
    <source>
        <dbReference type="EMBL" id="OXA46263.1"/>
    </source>
</evidence>
<dbReference type="EMBL" id="LNIX01000016">
    <property type="protein sequence ID" value="OXA46263.1"/>
    <property type="molecule type" value="Genomic_DNA"/>
</dbReference>
<feature type="transmembrane region" description="Helical" evidence="1">
    <location>
        <begin position="308"/>
        <end position="330"/>
    </location>
</feature>
<evidence type="ECO:0000313" key="3">
    <source>
        <dbReference type="Proteomes" id="UP000198287"/>
    </source>
</evidence>